<organism evidence="1 2">
    <name type="scientific">Liparis tanakae</name>
    <name type="common">Tanaka's snailfish</name>
    <dbReference type="NCBI Taxonomy" id="230148"/>
    <lineage>
        <taxon>Eukaryota</taxon>
        <taxon>Metazoa</taxon>
        <taxon>Chordata</taxon>
        <taxon>Craniata</taxon>
        <taxon>Vertebrata</taxon>
        <taxon>Euteleostomi</taxon>
        <taxon>Actinopterygii</taxon>
        <taxon>Neopterygii</taxon>
        <taxon>Teleostei</taxon>
        <taxon>Neoteleostei</taxon>
        <taxon>Acanthomorphata</taxon>
        <taxon>Eupercaria</taxon>
        <taxon>Perciformes</taxon>
        <taxon>Cottioidei</taxon>
        <taxon>Cottales</taxon>
        <taxon>Liparidae</taxon>
        <taxon>Liparis</taxon>
    </lineage>
</organism>
<proteinExistence type="predicted"/>
<evidence type="ECO:0000313" key="1">
    <source>
        <dbReference type="EMBL" id="TNN78313.1"/>
    </source>
</evidence>
<sequence length="85" mass="9331">MFRESWSPDMRVIGEFMPSRAGYVTLDYNCAASETEELETGFTTNDAGREDVMTRCTDTKHVLLHVLPSISDPSAISVSTVNVSG</sequence>
<dbReference type="EMBL" id="SRLO01000075">
    <property type="protein sequence ID" value="TNN78313.1"/>
    <property type="molecule type" value="Genomic_DNA"/>
</dbReference>
<name>A0A4Z2IME3_9TELE</name>
<dbReference type="Proteomes" id="UP000314294">
    <property type="component" value="Unassembled WGS sequence"/>
</dbReference>
<comment type="caution">
    <text evidence="1">The sequence shown here is derived from an EMBL/GenBank/DDBJ whole genome shotgun (WGS) entry which is preliminary data.</text>
</comment>
<accession>A0A4Z2IME3</accession>
<evidence type="ECO:0000313" key="2">
    <source>
        <dbReference type="Proteomes" id="UP000314294"/>
    </source>
</evidence>
<protein>
    <submittedName>
        <fullName evidence="1">Uncharacterized protein</fullName>
    </submittedName>
</protein>
<reference evidence="1 2" key="1">
    <citation type="submission" date="2019-03" db="EMBL/GenBank/DDBJ databases">
        <title>First draft genome of Liparis tanakae, snailfish: a comprehensive survey of snailfish specific genes.</title>
        <authorList>
            <person name="Kim W."/>
            <person name="Song I."/>
            <person name="Jeong J.-H."/>
            <person name="Kim D."/>
            <person name="Kim S."/>
            <person name="Ryu S."/>
            <person name="Song J.Y."/>
            <person name="Lee S.K."/>
        </authorList>
    </citation>
    <scope>NUCLEOTIDE SEQUENCE [LARGE SCALE GENOMIC DNA]</scope>
    <source>
        <tissue evidence="1">Muscle</tissue>
    </source>
</reference>
<gene>
    <name evidence="1" type="ORF">EYF80_011553</name>
</gene>
<dbReference type="AlphaFoldDB" id="A0A4Z2IME3"/>
<keyword evidence="2" id="KW-1185">Reference proteome</keyword>